<proteinExistence type="predicted"/>
<reference evidence="3 4" key="1">
    <citation type="submission" date="2016-08" db="EMBL/GenBank/DDBJ databases">
        <title>Complete genome sequence of Mycobacterium shinshuense, a subspecies of M. ulcerans.</title>
        <authorList>
            <person name="Yoshida M."/>
            <person name="Ogura Y."/>
            <person name="Hayashi T."/>
            <person name="Hoshino Y."/>
        </authorList>
    </citation>
    <scope>NUCLEOTIDE SEQUENCE [LARGE SCALE GENOMIC DNA]</scope>
    <source>
        <strain evidence="4">ATCC 33728</strain>
    </source>
</reference>
<dbReference type="PANTHER" id="PTHR39336:SF1">
    <property type="entry name" value="PYRIDOXAMINE PHOSPHATE OXIDASE FAMILY PROTEIN (AFU_ORTHOLOGUE AFUA_6G11440)"/>
    <property type="match status" value="1"/>
</dbReference>
<dbReference type="InterPro" id="IPR011576">
    <property type="entry name" value="Pyridox_Oxase_N"/>
</dbReference>
<keyword evidence="3" id="KW-0418">Kinase</keyword>
<dbReference type="InterPro" id="IPR012349">
    <property type="entry name" value="Split_barrel_FMN-bd"/>
</dbReference>
<dbReference type="Gene3D" id="2.30.110.10">
    <property type="entry name" value="Electron Transport, Fmn-binding Protein, Chain A"/>
    <property type="match status" value="1"/>
</dbReference>
<dbReference type="AlphaFoldDB" id="A0A1B4Y4R0"/>
<evidence type="ECO:0000313" key="3">
    <source>
        <dbReference type="EMBL" id="BAV42044.1"/>
    </source>
</evidence>
<dbReference type="PANTHER" id="PTHR39336">
    <property type="entry name" value="PYRIDOXAMINE PHOSPHATE OXIDASE FAMILY PROTEIN (AFU_ORTHOLOGUE AFUA_6G11440)"/>
    <property type="match status" value="1"/>
</dbReference>
<accession>A0A1B4Y4R0</accession>
<name>A0A1B4Y4R0_MYCUL</name>
<feature type="domain" description="Pyridoxamine 5'-phosphate oxidase N-terminal" evidence="2">
    <location>
        <begin position="8"/>
        <end position="131"/>
    </location>
</feature>
<feature type="region of interest" description="Disordered" evidence="1">
    <location>
        <begin position="173"/>
        <end position="201"/>
    </location>
</feature>
<organism evidence="3 4">
    <name type="scientific">Mycobacterium ulcerans subsp. shinshuense</name>
    <dbReference type="NCBI Taxonomy" id="1124626"/>
    <lineage>
        <taxon>Bacteria</taxon>
        <taxon>Bacillati</taxon>
        <taxon>Actinomycetota</taxon>
        <taxon>Actinomycetes</taxon>
        <taxon>Mycobacteriales</taxon>
        <taxon>Mycobacteriaceae</taxon>
        <taxon>Mycobacterium</taxon>
        <taxon>Mycobacterium ulcerans group</taxon>
    </lineage>
</organism>
<dbReference type="Proteomes" id="UP000218067">
    <property type="component" value="Chromosome"/>
</dbReference>
<feature type="compositionally biased region" description="Basic and acidic residues" evidence="1">
    <location>
        <begin position="180"/>
        <end position="201"/>
    </location>
</feature>
<keyword evidence="3" id="KW-0808">Transferase</keyword>
<evidence type="ECO:0000259" key="2">
    <source>
        <dbReference type="Pfam" id="PF01243"/>
    </source>
</evidence>
<evidence type="ECO:0000256" key="1">
    <source>
        <dbReference type="SAM" id="MobiDB-lite"/>
    </source>
</evidence>
<dbReference type="Pfam" id="PF01243">
    <property type="entry name" value="PNPOx_N"/>
    <property type="match status" value="1"/>
</dbReference>
<dbReference type="SUPFAM" id="SSF50475">
    <property type="entry name" value="FMN-binding split barrel"/>
    <property type="match status" value="1"/>
</dbReference>
<sequence length="219" mass="24458">MAKEFSHIDESIREFIGNQAMFFVATAPSDGGRVNLSPKGYRDTFAVLDDHTVVYIDLFGSGAETIAHLRDNGRITIMFCSFTRNSRILRLYGTGRVVRPDDGEFQTLREHFKTLHPGTRSAVVIDVDRIADACGFAVPYYDLVDERPVLDAHFRKATEETFSGVIDRNQHSIDGLPALDSDHPRRPARKTEPPHARADAESHCAGIPRAIPRLLVPET</sequence>
<gene>
    <name evidence="3" type="ORF">SHTP_2975</name>
</gene>
<dbReference type="GO" id="GO:0016301">
    <property type="term" value="F:kinase activity"/>
    <property type="evidence" value="ECO:0007669"/>
    <property type="project" value="UniProtKB-KW"/>
</dbReference>
<dbReference type="EMBL" id="AP017624">
    <property type="protein sequence ID" value="BAV42044.1"/>
    <property type="molecule type" value="Genomic_DNA"/>
</dbReference>
<evidence type="ECO:0000313" key="4">
    <source>
        <dbReference type="Proteomes" id="UP000218067"/>
    </source>
</evidence>
<protein>
    <submittedName>
        <fullName evidence="3">Signal transduction histidine kinase, nitrogen specific</fullName>
    </submittedName>
</protein>